<dbReference type="Pfam" id="PF04991">
    <property type="entry name" value="LicD"/>
    <property type="match status" value="1"/>
</dbReference>
<evidence type="ECO:0000313" key="2">
    <source>
        <dbReference type="EMBL" id="TKB01509.1"/>
    </source>
</evidence>
<dbReference type="AlphaFoldDB" id="A0A4U0Z6Z1"/>
<evidence type="ECO:0000313" key="3">
    <source>
        <dbReference type="Proteomes" id="UP000305471"/>
    </source>
</evidence>
<protein>
    <submittedName>
        <fullName evidence="2">LicD family protein</fullName>
    </submittedName>
</protein>
<dbReference type="Proteomes" id="UP000305471">
    <property type="component" value="Unassembled WGS sequence"/>
</dbReference>
<sequence length="553" mass="62812">MFIEISGTRILDRCYKSAVMARLSTGLLLDIVTFDCDNTMSKAEINYTLRLPIAPLLKNKNEWVIISCINTTEEIVEVKDVASLISNVEINIETNLAFPSIGFFGNAKGSKLSVSVKRPLDAFVVKVDENPGILNIGGIEILCEDGTLLKPKADFDIEFSSSIPENADPYKVFNDKGFHSSREKSPFLKVIFKGSQNVDTINIRNRSDKWGIRAKKLHIEGIYESSIINLHRPSDALPVLTNQLIALGWQLSDESSSDTERRTHFLAFLANHLNIEMVLQDNRLVSFLEQCLSSWTLEPIPSEQENLELELLALVLTAQMQKGISLNLKPFATILSTREAINKLEDKVNDARLILNKETVKFTKHGVARKGCLVDDIPAVMATLSEVMAMLEDMELQPCLAYGTLLGAKRDNAFISHDDDVDILVRLPEEDISERRARQLRDEIIKNLPHDKYRIDYGQQHNLNIHLYNKKTGVMIDIFPYWIAKEKAYLHMESMTIRGIDKSIFDGRKSLELYGQALPTPNKIEDFLLERYGSGWTISDKFHEWPWKLRDDD</sequence>
<dbReference type="PANTHER" id="PTHR43404:SF1">
    <property type="entry name" value="MNN4P"/>
    <property type="match status" value="1"/>
</dbReference>
<evidence type="ECO:0000259" key="1">
    <source>
        <dbReference type="Pfam" id="PF04991"/>
    </source>
</evidence>
<name>A0A4U0Z6Z1_9ALTE</name>
<dbReference type="InterPro" id="IPR007074">
    <property type="entry name" value="LicD/FKTN/FKRP_NTP_transf"/>
</dbReference>
<reference evidence="2 3" key="1">
    <citation type="submission" date="2019-04" db="EMBL/GenBank/DDBJ databases">
        <title>Alteromonas portus sp. nov., an alginate lyase-excreting marine bacterium.</title>
        <authorList>
            <person name="Huang H."/>
            <person name="Mo K."/>
            <person name="Bao S."/>
        </authorList>
    </citation>
    <scope>NUCLEOTIDE SEQUENCE [LARGE SCALE GENOMIC DNA]</scope>
    <source>
        <strain evidence="2 3">HB161718</strain>
    </source>
</reference>
<dbReference type="PANTHER" id="PTHR43404">
    <property type="entry name" value="LIPOPOLYSACCHARIDE CHOLINEPHOSPHOTRANSFERASE LICD"/>
    <property type="match status" value="1"/>
</dbReference>
<dbReference type="InterPro" id="IPR052942">
    <property type="entry name" value="LPS_cholinephosphotransferase"/>
</dbReference>
<dbReference type="GO" id="GO:0009100">
    <property type="term" value="P:glycoprotein metabolic process"/>
    <property type="evidence" value="ECO:0007669"/>
    <property type="project" value="UniProtKB-ARBA"/>
</dbReference>
<dbReference type="OrthoDB" id="5711186at2"/>
<comment type="caution">
    <text evidence="2">The sequence shown here is derived from an EMBL/GenBank/DDBJ whole genome shotgun (WGS) entry which is preliminary data.</text>
</comment>
<dbReference type="RefSeq" id="WP_136783338.1">
    <property type="nucleotide sequence ID" value="NZ_SWCO01000010.1"/>
</dbReference>
<dbReference type="EMBL" id="SWCO01000010">
    <property type="protein sequence ID" value="TKB01509.1"/>
    <property type="molecule type" value="Genomic_DNA"/>
</dbReference>
<keyword evidence="3" id="KW-1185">Reference proteome</keyword>
<accession>A0A4U0Z6Z1</accession>
<organism evidence="2 3">
    <name type="scientific">Alteromonas portus</name>
    <dbReference type="NCBI Taxonomy" id="2565549"/>
    <lineage>
        <taxon>Bacteria</taxon>
        <taxon>Pseudomonadati</taxon>
        <taxon>Pseudomonadota</taxon>
        <taxon>Gammaproteobacteria</taxon>
        <taxon>Alteromonadales</taxon>
        <taxon>Alteromonadaceae</taxon>
        <taxon>Alteromonas/Salinimonas group</taxon>
        <taxon>Alteromonas</taxon>
    </lineage>
</organism>
<gene>
    <name evidence="2" type="ORF">E5672_17010</name>
</gene>
<proteinExistence type="predicted"/>
<feature type="domain" description="LicD/FKTN/FKRP nucleotidyltransferase" evidence="1">
    <location>
        <begin position="395"/>
        <end position="492"/>
    </location>
</feature>